<comment type="caution">
    <text evidence="1">The sequence shown here is derived from an EMBL/GenBank/DDBJ whole genome shotgun (WGS) entry which is preliminary data.</text>
</comment>
<gene>
    <name evidence="1" type="ORF">P245_26910</name>
</gene>
<name>A0A0E3B7K2_9BURK</name>
<evidence type="ECO:0000313" key="2">
    <source>
        <dbReference type="Proteomes" id="UP000029567"/>
    </source>
</evidence>
<dbReference type="EMBL" id="AWTN01000158">
    <property type="protein sequence ID" value="KGG82348.1"/>
    <property type="molecule type" value="Genomic_DNA"/>
</dbReference>
<protein>
    <submittedName>
        <fullName evidence="1">Uncharacterized protein</fullName>
    </submittedName>
</protein>
<sequence length="47" mass="5172">MRSIIRRDVPSKVTRTPGQQGEIIWQFAKKAGTANCACLMSGHSRLA</sequence>
<dbReference type="Proteomes" id="UP000029567">
    <property type="component" value="Unassembled WGS sequence"/>
</dbReference>
<evidence type="ECO:0000313" key="1">
    <source>
        <dbReference type="EMBL" id="KGG82348.1"/>
    </source>
</evidence>
<dbReference type="AlphaFoldDB" id="A0A0E3B7K2"/>
<reference evidence="1 2" key="1">
    <citation type="submission" date="2013-09" db="EMBL/GenBank/DDBJ databases">
        <title>High correlation between genotypes and phenotypes of environmental bacteria Comamonas testosteroni strains.</title>
        <authorList>
            <person name="Liu L."/>
            <person name="Zhu W."/>
            <person name="Xia X."/>
            <person name="Xu B."/>
            <person name="Luo M."/>
            <person name="Wang G."/>
        </authorList>
    </citation>
    <scope>NUCLEOTIDE SEQUENCE [LARGE SCALE GENOMIC DNA]</scope>
    <source>
        <strain evidence="1 2">JL14</strain>
    </source>
</reference>
<accession>A0A0E3B7K2</accession>
<proteinExistence type="predicted"/>
<organism evidence="1 2">
    <name type="scientific">Comamonas thiooxydans</name>
    <dbReference type="NCBI Taxonomy" id="363952"/>
    <lineage>
        <taxon>Bacteria</taxon>
        <taxon>Pseudomonadati</taxon>
        <taxon>Pseudomonadota</taxon>
        <taxon>Betaproteobacteria</taxon>
        <taxon>Burkholderiales</taxon>
        <taxon>Comamonadaceae</taxon>
        <taxon>Comamonas</taxon>
    </lineage>
</organism>